<name>A0A545VCX1_9HYPO</name>
<keyword evidence="3" id="KW-1185">Reference proteome</keyword>
<gene>
    <name evidence="2" type="ORF">IF1G_01790</name>
</gene>
<comment type="caution">
    <text evidence="2">The sequence shown here is derived from an EMBL/GenBank/DDBJ whole genome shotgun (WGS) entry which is preliminary data.</text>
</comment>
<organism evidence="2 3">
    <name type="scientific">Cordyceps javanica</name>
    <dbReference type="NCBI Taxonomy" id="43265"/>
    <lineage>
        <taxon>Eukaryota</taxon>
        <taxon>Fungi</taxon>
        <taxon>Dikarya</taxon>
        <taxon>Ascomycota</taxon>
        <taxon>Pezizomycotina</taxon>
        <taxon>Sordariomycetes</taxon>
        <taxon>Hypocreomycetidae</taxon>
        <taxon>Hypocreales</taxon>
        <taxon>Cordycipitaceae</taxon>
        <taxon>Cordyceps</taxon>
    </lineage>
</organism>
<dbReference type="EMBL" id="SPUK01000002">
    <property type="protein sequence ID" value="TQV99575.1"/>
    <property type="molecule type" value="Genomic_DNA"/>
</dbReference>
<dbReference type="Proteomes" id="UP000315783">
    <property type="component" value="Unassembled WGS sequence"/>
</dbReference>
<protein>
    <submittedName>
        <fullName evidence="2">Uncharacterized protein</fullName>
    </submittedName>
</protein>
<evidence type="ECO:0000256" key="1">
    <source>
        <dbReference type="SAM" id="MobiDB-lite"/>
    </source>
</evidence>
<evidence type="ECO:0000313" key="2">
    <source>
        <dbReference type="EMBL" id="TQV99575.1"/>
    </source>
</evidence>
<reference evidence="2 3" key="1">
    <citation type="journal article" date="2019" name="Appl. Microbiol. Biotechnol.">
        <title>Genome sequence of Isaria javanica and comparative genome analysis insights into family S53 peptidase evolution in fungal entomopathogens.</title>
        <authorList>
            <person name="Lin R."/>
            <person name="Zhang X."/>
            <person name="Xin B."/>
            <person name="Zou M."/>
            <person name="Gao Y."/>
            <person name="Qin F."/>
            <person name="Hu Q."/>
            <person name="Xie B."/>
            <person name="Cheng X."/>
        </authorList>
    </citation>
    <scope>NUCLEOTIDE SEQUENCE [LARGE SCALE GENOMIC DNA]</scope>
    <source>
        <strain evidence="2 3">IJ1G</strain>
    </source>
</reference>
<dbReference type="AlphaFoldDB" id="A0A545VCX1"/>
<feature type="region of interest" description="Disordered" evidence="1">
    <location>
        <begin position="1"/>
        <end position="56"/>
    </location>
</feature>
<feature type="compositionally biased region" description="Basic residues" evidence="1">
    <location>
        <begin position="18"/>
        <end position="37"/>
    </location>
</feature>
<feature type="compositionally biased region" description="Low complexity" evidence="1">
    <location>
        <begin position="45"/>
        <end position="56"/>
    </location>
</feature>
<proteinExistence type="predicted"/>
<sequence>MGKGDSHDVTNGGYTKFTHTHCRKPSWRKRQRIRRLHGLLPAGPSLQSLGRQSRRS</sequence>
<evidence type="ECO:0000313" key="3">
    <source>
        <dbReference type="Proteomes" id="UP000315783"/>
    </source>
</evidence>
<accession>A0A545VCX1</accession>